<evidence type="ECO:0000313" key="2">
    <source>
        <dbReference type="Proteomes" id="UP000054099"/>
    </source>
</evidence>
<protein>
    <recommendedName>
        <fullName evidence="3">DUF3219 domain-containing protein</fullName>
    </recommendedName>
</protein>
<dbReference type="AlphaFoldDB" id="A0A0V8J9F0"/>
<keyword evidence="2" id="KW-1185">Reference proteome</keyword>
<sequence length="93" mass="10850">MASSVILNDTKIMVRDFQQTAVNGRRQISFQFQVEHKDYHDITTLLYKNDFDVKVPEEEISFRASITNYSTSVTNLYEESAVGDFYLELTEKE</sequence>
<dbReference type="RefSeq" id="WP_061972339.1">
    <property type="nucleotide sequence ID" value="NZ_FMAV01000002.1"/>
</dbReference>
<reference evidence="1 2" key="1">
    <citation type="journal article" date="2014" name="Antonie Van Leeuwenhoek">
        <title>Fictibacillus enclensis sp. nov., isolated from marine sediment.</title>
        <authorList>
            <person name="Dastager S.G."/>
            <person name="Mawlankar R."/>
            <person name="Srinivasan K."/>
            <person name="Tang S.K."/>
            <person name="Lee J.C."/>
            <person name="Ramana V.V."/>
            <person name="Shouche Y.S."/>
        </authorList>
    </citation>
    <scope>NUCLEOTIDE SEQUENCE [LARGE SCALE GENOMIC DNA]</scope>
    <source>
        <strain evidence="1 2">NIO-1003</strain>
    </source>
</reference>
<comment type="caution">
    <text evidence="1">The sequence shown here is derived from an EMBL/GenBank/DDBJ whole genome shotgun (WGS) entry which is preliminary data.</text>
</comment>
<evidence type="ECO:0000313" key="1">
    <source>
        <dbReference type="EMBL" id="KSU83500.1"/>
    </source>
</evidence>
<proteinExistence type="predicted"/>
<dbReference type="Proteomes" id="UP000054099">
    <property type="component" value="Unassembled WGS sequence"/>
</dbReference>
<dbReference type="SUPFAM" id="SSF159173">
    <property type="entry name" value="YkvR-like"/>
    <property type="match status" value="1"/>
</dbReference>
<name>A0A0V8J9F0_9BACL</name>
<dbReference type="InterPro" id="IPR021596">
    <property type="entry name" value="DUF3219"/>
</dbReference>
<evidence type="ECO:0008006" key="3">
    <source>
        <dbReference type="Google" id="ProtNLM"/>
    </source>
</evidence>
<accession>A0A0V8J9F0</accession>
<dbReference type="InterPro" id="IPR023105">
    <property type="entry name" value="YkvR-like_sf"/>
</dbReference>
<dbReference type="OrthoDB" id="2920197at2"/>
<dbReference type="EMBL" id="LNQN01000002">
    <property type="protein sequence ID" value="KSU83500.1"/>
    <property type="molecule type" value="Genomic_DNA"/>
</dbReference>
<gene>
    <name evidence="1" type="ORF">AS030_13140</name>
</gene>
<dbReference type="Pfam" id="PF11514">
    <property type="entry name" value="DUF3219"/>
    <property type="match status" value="1"/>
</dbReference>
<organism evidence="1 2">
    <name type="scientific">Fictibacillus enclensis</name>
    <dbReference type="NCBI Taxonomy" id="1017270"/>
    <lineage>
        <taxon>Bacteria</taxon>
        <taxon>Bacillati</taxon>
        <taxon>Bacillota</taxon>
        <taxon>Bacilli</taxon>
        <taxon>Bacillales</taxon>
        <taxon>Fictibacillaceae</taxon>
        <taxon>Fictibacillus</taxon>
    </lineage>
</organism>
<dbReference type="Gene3D" id="2.40.30.80">
    <property type="entry name" value="YkvR-like"/>
    <property type="match status" value="1"/>
</dbReference>